<comment type="caution">
    <text evidence="1">The sequence shown here is derived from an EMBL/GenBank/DDBJ whole genome shotgun (WGS) entry which is preliminary data.</text>
</comment>
<sequence>HFSPFKVVEQIALAVGQLRLKIWSHPVKARQGFHTVNSTHTLLELI</sequence>
<reference evidence="1 2" key="1">
    <citation type="journal article" date="2018" name="Nat. Ecol. Evol.">
        <title>Shark genomes provide insights into elasmobranch evolution and the origin of vertebrates.</title>
        <authorList>
            <person name="Hara Y"/>
            <person name="Yamaguchi K"/>
            <person name="Onimaru K"/>
            <person name="Kadota M"/>
            <person name="Koyanagi M"/>
            <person name="Keeley SD"/>
            <person name="Tatsumi K"/>
            <person name="Tanaka K"/>
            <person name="Motone F"/>
            <person name="Kageyama Y"/>
            <person name="Nozu R"/>
            <person name="Adachi N"/>
            <person name="Nishimura O"/>
            <person name="Nakagawa R"/>
            <person name="Tanegashima C"/>
            <person name="Kiyatake I"/>
            <person name="Matsumoto R"/>
            <person name="Murakumo K"/>
            <person name="Nishida K"/>
            <person name="Terakita A"/>
            <person name="Kuratani S"/>
            <person name="Sato K"/>
            <person name="Hyodo S Kuraku.S."/>
        </authorList>
    </citation>
    <scope>NUCLEOTIDE SEQUENCE [LARGE SCALE GENOMIC DNA]</scope>
</reference>
<feature type="non-terminal residue" evidence="1">
    <location>
        <position position="1"/>
    </location>
</feature>
<name>A0A401PJ57_SCYTO</name>
<evidence type="ECO:0000313" key="2">
    <source>
        <dbReference type="Proteomes" id="UP000288216"/>
    </source>
</evidence>
<protein>
    <submittedName>
        <fullName evidence="1">Uncharacterized protein</fullName>
    </submittedName>
</protein>
<dbReference type="Proteomes" id="UP000288216">
    <property type="component" value="Unassembled WGS sequence"/>
</dbReference>
<proteinExistence type="predicted"/>
<keyword evidence="2" id="KW-1185">Reference proteome</keyword>
<organism evidence="1 2">
    <name type="scientific">Scyliorhinus torazame</name>
    <name type="common">Cloudy catshark</name>
    <name type="synonym">Catulus torazame</name>
    <dbReference type="NCBI Taxonomy" id="75743"/>
    <lineage>
        <taxon>Eukaryota</taxon>
        <taxon>Metazoa</taxon>
        <taxon>Chordata</taxon>
        <taxon>Craniata</taxon>
        <taxon>Vertebrata</taxon>
        <taxon>Chondrichthyes</taxon>
        <taxon>Elasmobranchii</taxon>
        <taxon>Galeomorphii</taxon>
        <taxon>Galeoidea</taxon>
        <taxon>Carcharhiniformes</taxon>
        <taxon>Scyliorhinidae</taxon>
        <taxon>Scyliorhinus</taxon>
    </lineage>
</organism>
<dbReference type="AlphaFoldDB" id="A0A401PJ57"/>
<dbReference type="EMBL" id="BFAA01000599">
    <property type="protein sequence ID" value="GCB73164.1"/>
    <property type="molecule type" value="Genomic_DNA"/>
</dbReference>
<evidence type="ECO:0000313" key="1">
    <source>
        <dbReference type="EMBL" id="GCB73164.1"/>
    </source>
</evidence>
<accession>A0A401PJ57</accession>
<gene>
    <name evidence="1" type="ORF">scyTo_0002386</name>
</gene>